<name>A0AAE7NSA6_9BRAD</name>
<sequence>MTVETSPRTSPKTSPKTSRDLPGPKPRVDKERDTQEAIIEDAGESEDNGRDLVHGDGGTIAVPAKRGDMSKDD</sequence>
<evidence type="ECO:0000256" key="1">
    <source>
        <dbReference type="SAM" id="MobiDB-lite"/>
    </source>
</evidence>
<feature type="compositionally biased region" description="Basic and acidic residues" evidence="1">
    <location>
        <begin position="26"/>
        <end position="35"/>
    </location>
</feature>
<reference evidence="2 3" key="1">
    <citation type="submission" date="2018-06" db="EMBL/GenBank/DDBJ databases">
        <title>Comparative genomics of Bradyrhizobium nodulating Arachidis hypogaea.</title>
        <authorList>
            <person name="Li Y."/>
        </authorList>
    </citation>
    <scope>NUCLEOTIDE SEQUENCE [LARGE SCALE GENOMIC DNA]</scope>
    <source>
        <strain evidence="2 3">CCBAU 051107</strain>
    </source>
</reference>
<evidence type="ECO:0000313" key="3">
    <source>
        <dbReference type="Proteomes" id="UP000594015"/>
    </source>
</evidence>
<evidence type="ECO:0000313" key="2">
    <source>
        <dbReference type="EMBL" id="QOZ70767.1"/>
    </source>
</evidence>
<feature type="compositionally biased region" description="Polar residues" evidence="1">
    <location>
        <begin position="1"/>
        <end position="16"/>
    </location>
</feature>
<dbReference type="RefSeq" id="WP_092215960.1">
    <property type="nucleotide sequence ID" value="NZ_CP030050.1"/>
</dbReference>
<dbReference type="Proteomes" id="UP000594015">
    <property type="component" value="Chromosome"/>
</dbReference>
<organism evidence="2 3">
    <name type="scientific">Bradyrhizobium arachidis</name>
    <dbReference type="NCBI Taxonomy" id="858423"/>
    <lineage>
        <taxon>Bacteria</taxon>
        <taxon>Pseudomonadati</taxon>
        <taxon>Pseudomonadota</taxon>
        <taxon>Alphaproteobacteria</taxon>
        <taxon>Hyphomicrobiales</taxon>
        <taxon>Nitrobacteraceae</taxon>
        <taxon>Bradyrhizobium</taxon>
    </lineage>
</organism>
<gene>
    <name evidence="2" type="ORF">WN72_34070</name>
</gene>
<protein>
    <submittedName>
        <fullName evidence="2">Uncharacterized protein</fullName>
    </submittedName>
</protein>
<accession>A0AAE7NSA6</accession>
<dbReference type="AlphaFoldDB" id="A0AAE7NSA6"/>
<proteinExistence type="predicted"/>
<dbReference type="KEGG" id="barh:WN72_34070"/>
<feature type="region of interest" description="Disordered" evidence="1">
    <location>
        <begin position="1"/>
        <end position="73"/>
    </location>
</feature>
<dbReference type="EMBL" id="CP030050">
    <property type="protein sequence ID" value="QOZ70767.1"/>
    <property type="molecule type" value="Genomic_DNA"/>
</dbReference>